<evidence type="ECO:0000313" key="3">
    <source>
        <dbReference type="Proteomes" id="UP000077002"/>
    </source>
</evidence>
<protein>
    <submittedName>
        <fullName evidence="2">Uncharacterized protein</fullName>
    </submittedName>
</protein>
<comment type="caution">
    <text evidence="2">The sequence shown here is derived from an EMBL/GenBank/DDBJ whole genome shotgun (WGS) entry which is preliminary data.</text>
</comment>
<reference evidence="2 3" key="1">
    <citation type="submission" date="2016-03" db="EMBL/GenBank/DDBJ databases">
        <title>Draft genome sequence of the Fonsecaea monophora CBS 269.37.</title>
        <authorList>
            <person name="Bombassaro A."/>
            <person name="Vinicius W.A."/>
            <person name="De Hoog S."/>
            <person name="Sun J."/>
            <person name="Souza E.M."/>
            <person name="Raittz R.T."/>
            <person name="Costa F."/>
            <person name="Leao A.C."/>
            <person name="Tadra-Sfeir M.Z."/>
            <person name="Baura V."/>
            <person name="Balsanelli E."/>
            <person name="Pedrosa F.O."/>
            <person name="Moreno L.F."/>
            <person name="Steffens M.B."/>
            <person name="Xi L."/>
            <person name="Bocca A.L."/>
            <person name="Felipe M.S."/>
            <person name="Teixeira M."/>
            <person name="Telles Filho F.Q."/>
            <person name="Azevedo C.M."/>
            <person name="Gomes R."/>
            <person name="Vicente V.A."/>
        </authorList>
    </citation>
    <scope>NUCLEOTIDE SEQUENCE [LARGE SCALE GENOMIC DNA]</scope>
    <source>
        <strain evidence="2 3">CBS 269.37</strain>
    </source>
</reference>
<feature type="compositionally biased region" description="Polar residues" evidence="1">
    <location>
        <begin position="1"/>
        <end position="13"/>
    </location>
</feature>
<feature type="region of interest" description="Disordered" evidence="1">
    <location>
        <begin position="1"/>
        <end position="27"/>
    </location>
</feature>
<dbReference type="OrthoDB" id="4152819at2759"/>
<keyword evidence="3" id="KW-1185">Reference proteome</keyword>
<gene>
    <name evidence="2" type="ORF">AYO21_04775</name>
</gene>
<proteinExistence type="predicted"/>
<evidence type="ECO:0000313" key="2">
    <source>
        <dbReference type="EMBL" id="OAG40933.1"/>
    </source>
</evidence>
<feature type="region of interest" description="Disordered" evidence="1">
    <location>
        <begin position="167"/>
        <end position="195"/>
    </location>
</feature>
<dbReference type="AlphaFoldDB" id="A0A177F9K1"/>
<sequence length="281" mass="31797">MEYSKSRYTFQPTSSSPSSSSYSHPHSRQIAYQIGTLSRSKIQKEAAKTAPHLHRLLGHAAVYDNAARYIIKHMHDYTPEIERSPSLGSVEEIEDVDDDFSLDDSLDDIVDIVPEDDDDDVESSATTHESLLQTAQVASFKGYAQLKSPRLCGVVVTTTPLVVGAGDGHWEEVESDASSTETESDDDFDLDSDLEGDLQYDYYDPSAIESASQYRHYYERHSDWRDAHSCSKESSYNYSPAAPKAYTYTYTHSDDDQQLWSQQPRVWSREQETRLFVEAFG</sequence>
<dbReference type="GeneID" id="34599943"/>
<dbReference type="Proteomes" id="UP000077002">
    <property type="component" value="Unassembled WGS sequence"/>
</dbReference>
<feature type="compositionally biased region" description="Low complexity" evidence="1">
    <location>
        <begin position="14"/>
        <end position="24"/>
    </location>
</feature>
<organism evidence="2 3">
    <name type="scientific">Fonsecaea monophora</name>
    <dbReference type="NCBI Taxonomy" id="254056"/>
    <lineage>
        <taxon>Eukaryota</taxon>
        <taxon>Fungi</taxon>
        <taxon>Dikarya</taxon>
        <taxon>Ascomycota</taxon>
        <taxon>Pezizomycotina</taxon>
        <taxon>Eurotiomycetes</taxon>
        <taxon>Chaetothyriomycetidae</taxon>
        <taxon>Chaetothyriales</taxon>
        <taxon>Herpotrichiellaceae</taxon>
        <taxon>Fonsecaea</taxon>
    </lineage>
</organism>
<dbReference type="RefSeq" id="XP_022512885.1">
    <property type="nucleotide sequence ID" value="XM_022654746.1"/>
</dbReference>
<feature type="compositionally biased region" description="Acidic residues" evidence="1">
    <location>
        <begin position="182"/>
        <end position="195"/>
    </location>
</feature>
<evidence type="ECO:0000256" key="1">
    <source>
        <dbReference type="SAM" id="MobiDB-lite"/>
    </source>
</evidence>
<name>A0A177F9K1_9EURO</name>
<accession>A0A177F9K1</accession>
<dbReference type="EMBL" id="LVKK01000028">
    <property type="protein sequence ID" value="OAG40933.1"/>
    <property type="molecule type" value="Genomic_DNA"/>
</dbReference>